<organism evidence="2 3">
    <name type="scientific">Sporolactobacillus shoreicorticis</name>
    <dbReference type="NCBI Taxonomy" id="1923877"/>
    <lineage>
        <taxon>Bacteria</taxon>
        <taxon>Bacillati</taxon>
        <taxon>Bacillota</taxon>
        <taxon>Bacilli</taxon>
        <taxon>Bacillales</taxon>
        <taxon>Sporolactobacillaceae</taxon>
        <taxon>Sporolactobacillus</taxon>
    </lineage>
</organism>
<sequence>MYEEITAEEVERLCQQEKHVSIIDVREADEFDEGHIPGAVNISVNIIQSKLNQIDKFKEHILVCHAGVRSEFAAKLLAAYGYHVKNMMGGMIAWNGQIVY</sequence>
<name>A0ABW5S7E5_9BACL</name>
<comment type="caution">
    <text evidence="2">The sequence shown here is derived from an EMBL/GenBank/DDBJ whole genome shotgun (WGS) entry which is preliminary data.</text>
</comment>
<dbReference type="RefSeq" id="WP_253062951.1">
    <property type="nucleotide sequence ID" value="NZ_JAMXWM010000017.1"/>
</dbReference>
<gene>
    <name evidence="2" type="ORF">ACFSUE_18665</name>
</gene>
<accession>A0ABW5S7E5</accession>
<dbReference type="InterPro" id="IPR001307">
    <property type="entry name" value="Thiosulphate_STrfase_CS"/>
</dbReference>
<dbReference type="InterPro" id="IPR050229">
    <property type="entry name" value="GlpE_sulfurtransferase"/>
</dbReference>
<dbReference type="Proteomes" id="UP001597399">
    <property type="component" value="Unassembled WGS sequence"/>
</dbReference>
<evidence type="ECO:0000313" key="2">
    <source>
        <dbReference type="EMBL" id="MFD2695628.1"/>
    </source>
</evidence>
<reference evidence="3" key="1">
    <citation type="journal article" date="2019" name="Int. J. Syst. Evol. Microbiol.">
        <title>The Global Catalogue of Microorganisms (GCM) 10K type strain sequencing project: providing services to taxonomists for standard genome sequencing and annotation.</title>
        <authorList>
            <consortium name="The Broad Institute Genomics Platform"/>
            <consortium name="The Broad Institute Genome Sequencing Center for Infectious Disease"/>
            <person name="Wu L."/>
            <person name="Ma J."/>
        </authorList>
    </citation>
    <scope>NUCLEOTIDE SEQUENCE [LARGE SCALE GENOMIC DNA]</scope>
    <source>
        <strain evidence="3">TISTR 2466</strain>
    </source>
</reference>
<dbReference type="InterPro" id="IPR036873">
    <property type="entry name" value="Rhodanese-like_dom_sf"/>
</dbReference>
<protein>
    <submittedName>
        <fullName evidence="2">Rhodanese-like domain-containing protein</fullName>
    </submittedName>
</protein>
<keyword evidence="3" id="KW-1185">Reference proteome</keyword>
<dbReference type="SMART" id="SM00450">
    <property type="entry name" value="RHOD"/>
    <property type="match status" value="1"/>
</dbReference>
<dbReference type="SUPFAM" id="SSF52821">
    <property type="entry name" value="Rhodanese/Cell cycle control phosphatase"/>
    <property type="match status" value="1"/>
</dbReference>
<dbReference type="Pfam" id="PF00581">
    <property type="entry name" value="Rhodanese"/>
    <property type="match status" value="1"/>
</dbReference>
<dbReference type="PANTHER" id="PTHR43031">
    <property type="entry name" value="FAD-DEPENDENT OXIDOREDUCTASE"/>
    <property type="match status" value="1"/>
</dbReference>
<feature type="domain" description="Rhodanese" evidence="1">
    <location>
        <begin position="16"/>
        <end position="100"/>
    </location>
</feature>
<dbReference type="Gene3D" id="3.40.250.10">
    <property type="entry name" value="Rhodanese-like domain"/>
    <property type="match status" value="1"/>
</dbReference>
<dbReference type="CDD" id="cd00158">
    <property type="entry name" value="RHOD"/>
    <property type="match status" value="1"/>
</dbReference>
<evidence type="ECO:0000313" key="3">
    <source>
        <dbReference type="Proteomes" id="UP001597399"/>
    </source>
</evidence>
<dbReference type="PROSITE" id="PS00380">
    <property type="entry name" value="RHODANESE_1"/>
    <property type="match status" value="1"/>
</dbReference>
<dbReference type="PANTHER" id="PTHR43031:SF17">
    <property type="entry name" value="SULFURTRANSFERASE YTWF-RELATED"/>
    <property type="match status" value="1"/>
</dbReference>
<proteinExistence type="predicted"/>
<dbReference type="PROSITE" id="PS50206">
    <property type="entry name" value="RHODANESE_3"/>
    <property type="match status" value="1"/>
</dbReference>
<evidence type="ECO:0000259" key="1">
    <source>
        <dbReference type="PROSITE" id="PS50206"/>
    </source>
</evidence>
<dbReference type="EMBL" id="JBHUMQ010000050">
    <property type="protein sequence ID" value="MFD2695628.1"/>
    <property type="molecule type" value="Genomic_DNA"/>
</dbReference>
<dbReference type="InterPro" id="IPR001763">
    <property type="entry name" value="Rhodanese-like_dom"/>
</dbReference>